<evidence type="ECO:0000313" key="3">
    <source>
        <dbReference type="Proteomes" id="UP000648535"/>
    </source>
</evidence>
<evidence type="ECO:0000256" key="1">
    <source>
        <dbReference type="SAM" id="Phobius"/>
    </source>
</evidence>
<keyword evidence="1" id="KW-1133">Transmembrane helix</keyword>
<keyword evidence="1" id="KW-0812">Transmembrane</keyword>
<keyword evidence="1" id="KW-0472">Membrane</keyword>
<organism evidence="2 3">
    <name type="scientific">Curtobacterium luteum</name>
    <dbReference type="NCBI Taxonomy" id="33881"/>
    <lineage>
        <taxon>Bacteria</taxon>
        <taxon>Bacillati</taxon>
        <taxon>Actinomycetota</taxon>
        <taxon>Actinomycetes</taxon>
        <taxon>Micrococcales</taxon>
        <taxon>Microbacteriaceae</taxon>
        <taxon>Curtobacterium</taxon>
    </lineage>
</organism>
<gene>
    <name evidence="2" type="ORF">GCM10009769_22660</name>
</gene>
<name>A0A8H9GA41_9MICO</name>
<dbReference type="RefSeq" id="WP_372378930.1">
    <property type="nucleotide sequence ID" value="NZ_BMOI01000009.1"/>
</dbReference>
<dbReference type="Proteomes" id="UP000648535">
    <property type="component" value="Unassembled WGS sequence"/>
</dbReference>
<accession>A0A8H9GA41</accession>
<feature type="transmembrane region" description="Helical" evidence="1">
    <location>
        <begin position="62"/>
        <end position="80"/>
    </location>
</feature>
<evidence type="ECO:0000313" key="2">
    <source>
        <dbReference type="EMBL" id="GGL03882.1"/>
    </source>
</evidence>
<reference evidence="2" key="2">
    <citation type="submission" date="2020-09" db="EMBL/GenBank/DDBJ databases">
        <authorList>
            <person name="Sun Q."/>
            <person name="Ohkuma M."/>
        </authorList>
    </citation>
    <scope>NUCLEOTIDE SEQUENCE</scope>
    <source>
        <strain evidence="2">JCM 1480</strain>
    </source>
</reference>
<sequence length="99" mass="10171">MTTGRWGATTGCAARCGATRDHGATRGGGAVARGDERARERGARRWLAPRIGDETGSATAEYAVVILAAVAFAGVLVAVMRSGEVQTILTDLVRGALSL</sequence>
<reference evidence="2" key="1">
    <citation type="journal article" date="2014" name="Int. J. Syst. Evol. Microbiol.">
        <title>Complete genome sequence of Corynebacterium casei LMG S-19264T (=DSM 44701T), isolated from a smear-ripened cheese.</title>
        <authorList>
            <consortium name="US DOE Joint Genome Institute (JGI-PGF)"/>
            <person name="Walter F."/>
            <person name="Albersmeier A."/>
            <person name="Kalinowski J."/>
            <person name="Ruckert C."/>
        </authorList>
    </citation>
    <scope>NUCLEOTIDE SEQUENCE</scope>
    <source>
        <strain evidence="2">JCM 1480</strain>
    </source>
</reference>
<dbReference type="AlphaFoldDB" id="A0A8H9GA41"/>
<dbReference type="EMBL" id="BMOI01000009">
    <property type="protein sequence ID" value="GGL03882.1"/>
    <property type="molecule type" value="Genomic_DNA"/>
</dbReference>
<protein>
    <recommendedName>
        <fullName evidence="4">DUF4244 domain-containing protein</fullName>
    </recommendedName>
</protein>
<dbReference type="Pfam" id="PF14029">
    <property type="entry name" value="DUF4244"/>
    <property type="match status" value="1"/>
</dbReference>
<proteinExistence type="predicted"/>
<comment type="caution">
    <text evidence="2">The sequence shown here is derived from an EMBL/GenBank/DDBJ whole genome shotgun (WGS) entry which is preliminary data.</text>
</comment>
<dbReference type="InterPro" id="IPR025338">
    <property type="entry name" value="DUF4244"/>
</dbReference>
<evidence type="ECO:0008006" key="4">
    <source>
        <dbReference type="Google" id="ProtNLM"/>
    </source>
</evidence>